<proteinExistence type="predicted"/>
<protein>
    <recommendedName>
        <fullName evidence="1">Group II intron maturase-specific domain-containing protein</fullName>
    </recommendedName>
</protein>
<organism evidence="2 3">
    <name type="scientific">Candidatus Ghiorseimicrobium undicola</name>
    <dbReference type="NCBI Taxonomy" id="1974746"/>
    <lineage>
        <taxon>Bacteria</taxon>
        <taxon>Pseudomonadati</taxon>
        <taxon>Candidatus Omnitrophota</taxon>
        <taxon>Candidatus Ghiorseimicrobium</taxon>
    </lineage>
</organism>
<dbReference type="InterPro" id="IPR013597">
    <property type="entry name" value="Mat_intron_G2"/>
</dbReference>
<evidence type="ECO:0000313" key="2">
    <source>
        <dbReference type="EMBL" id="PIQ88502.1"/>
    </source>
</evidence>
<gene>
    <name evidence="2" type="ORF">COV72_08015</name>
</gene>
<feature type="non-terminal residue" evidence="2">
    <location>
        <position position="1"/>
    </location>
</feature>
<name>A0A2H0LVT1_9BACT</name>
<dbReference type="AlphaFoldDB" id="A0A2H0LVT1"/>
<evidence type="ECO:0000259" key="1">
    <source>
        <dbReference type="Pfam" id="PF08388"/>
    </source>
</evidence>
<accession>A0A2H0LVT1</accession>
<feature type="domain" description="Group II intron maturase-specific" evidence="1">
    <location>
        <begin position="30"/>
        <end position="96"/>
    </location>
</feature>
<evidence type="ECO:0000313" key="3">
    <source>
        <dbReference type="Proteomes" id="UP000229641"/>
    </source>
</evidence>
<dbReference type="EMBL" id="PCWA01000099">
    <property type="protein sequence ID" value="PIQ88502.1"/>
    <property type="molecule type" value="Genomic_DNA"/>
</dbReference>
<dbReference type="Pfam" id="PF08388">
    <property type="entry name" value="GIIM"/>
    <property type="match status" value="1"/>
</dbReference>
<comment type="caution">
    <text evidence="2">The sequence shown here is derived from an EMBL/GenBank/DDBJ whole genome shotgun (WGS) entry which is preliminary data.</text>
</comment>
<sequence length="127" mass="15238">DFLGFRFVREISPKTNRLTTYYFPEQKAVNNIKQRIRQVVDHRRPKKAEAIAQELTPILRGWVNYFRIANSAKIFSKVRYYTAQRMRKFICRRGHRSGYGYKSYPGKYLYGNLGLYNDYRVLWAKAL</sequence>
<reference evidence="2 3" key="1">
    <citation type="submission" date="2017-09" db="EMBL/GenBank/DDBJ databases">
        <title>Depth-based differentiation of microbial function through sediment-hosted aquifers and enrichment of novel symbionts in the deep terrestrial subsurface.</title>
        <authorList>
            <person name="Probst A.J."/>
            <person name="Ladd B."/>
            <person name="Jarett J.K."/>
            <person name="Geller-Mcgrath D.E."/>
            <person name="Sieber C.M."/>
            <person name="Emerson J.B."/>
            <person name="Anantharaman K."/>
            <person name="Thomas B.C."/>
            <person name="Malmstrom R."/>
            <person name="Stieglmeier M."/>
            <person name="Klingl A."/>
            <person name="Woyke T."/>
            <person name="Ryan C.M."/>
            <person name="Banfield J.F."/>
        </authorList>
    </citation>
    <scope>NUCLEOTIDE SEQUENCE [LARGE SCALE GENOMIC DNA]</scope>
    <source>
        <strain evidence="2">CG11_big_fil_rev_8_21_14_0_20_42_13</strain>
    </source>
</reference>
<dbReference type="Proteomes" id="UP000229641">
    <property type="component" value="Unassembled WGS sequence"/>
</dbReference>